<keyword evidence="1" id="KW-1133">Transmembrane helix</keyword>
<keyword evidence="3" id="KW-1185">Reference proteome</keyword>
<name>A0ABR4J079_9EURO</name>
<organism evidence="2 3">
    <name type="scientific">Aspergillus cavernicola</name>
    <dbReference type="NCBI Taxonomy" id="176166"/>
    <lineage>
        <taxon>Eukaryota</taxon>
        <taxon>Fungi</taxon>
        <taxon>Dikarya</taxon>
        <taxon>Ascomycota</taxon>
        <taxon>Pezizomycotina</taxon>
        <taxon>Eurotiomycetes</taxon>
        <taxon>Eurotiomycetidae</taxon>
        <taxon>Eurotiales</taxon>
        <taxon>Aspergillaceae</taxon>
        <taxon>Aspergillus</taxon>
        <taxon>Aspergillus subgen. Nidulantes</taxon>
    </lineage>
</organism>
<accession>A0ABR4J079</accession>
<evidence type="ECO:0000313" key="2">
    <source>
        <dbReference type="EMBL" id="KAL2833321.1"/>
    </source>
</evidence>
<evidence type="ECO:0000313" key="3">
    <source>
        <dbReference type="Proteomes" id="UP001610335"/>
    </source>
</evidence>
<keyword evidence="1" id="KW-0812">Transmembrane</keyword>
<feature type="transmembrane region" description="Helical" evidence="1">
    <location>
        <begin position="300"/>
        <end position="325"/>
    </location>
</feature>
<dbReference type="Proteomes" id="UP001610335">
    <property type="component" value="Unassembled WGS sequence"/>
</dbReference>
<protein>
    <submittedName>
        <fullName evidence="2">Uncharacterized protein</fullName>
    </submittedName>
</protein>
<reference evidence="2 3" key="1">
    <citation type="submission" date="2024-07" db="EMBL/GenBank/DDBJ databases">
        <title>Section-level genome sequencing and comparative genomics of Aspergillus sections Usti and Cavernicolus.</title>
        <authorList>
            <consortium name="Lawrence Berkeley National Laboratory"/>
            <person name="Nybo J.L."/>
            <person name="Vesth T.C."/>
            <person name="Theobald S."/>
            <person name="Frisvad J.C."/>
            <person name="Larsen T.O."/>
            <person name="Kjaerboelling I."/>
            <person name="Rothschild-Mancinelli K."/>
            <person name="Lyhne E.K."/>
            <person name="Kogle M.E."/>
            <person name="Barry K."/>
            <person name="Clum A."/>
            <person name="Na H."/>
            <person name="Ledsgaard L."/>
            <person name="Lin J."/>
            <person name="Lipzen A."/>
            <person name="Kuo A."/>
            <person name="Riley R."/>
            <person name="Mondo S."/>
            <person name="LaButti K."/>
            <person name="Haridas S."/>
            <person name="Pangalinan J."/>
            <person name="Salamov A.A."/>
            <person name="Simmons B.A."/>
            <person name="Magnuson J.K."/>
            <person name="Chen J."/>
            <person name="Drula E."/>
            <person name="Henrissat B."/>
            <person name="Wiebenga A."/>
            <person name="Lubbers R.J."/>
            <person name="Gomes A.C."/>
            <person name="Makela M.R."/>
            <person name="Stajich J."/>
            <person name="Grigoriev I.V."/>
            <person name="Mortensen U.H."/>
            <person name="De vries R.P."/>
            <person name="Baker S.E."/>
            <person name="Andersen M.R."/>
        </authorList>
    </citation>
    <scope>NUCLEOTIDE SEQUENCE [LARGE SCALE GENOMIC DNA]</scope>
    <source>
        <strain evidence="2 3">CBS 600.67</strain>
    </source>
</reference>
<gene>
    <name evidence="2" type="ORF">BDW59DRAFT_180084</name>
</gene>
<comment type="caution">
    <text evidence="2">The sequence shown here is derived from an EMBL/GenBank/DDBJ whole genome shotgun (WGS) entry which is preliminary data.</text>
</comment>
<evidence type="ECO:0000256" key="1">
    <source>
        <dbReference type="SAM" id="Phobius"/>
    </source>
</evidence>
<keyword evidence="1" id="KW-0472">Membrane</keyword>
<sequence length="330" mass="38491">MALERSILEYPIPPNIQAEIANQFWGNGGFQLGHLRPYFQYYTEQCRIVYQSHKTRLPLKTHSDIIEIATDILGGLTRYEVRDKLDGRCNTSNAQIDDTLDACIDLTIRLLFMLDVGEFPNYFSGRRKLVWSNGSLRDFMKEVYPEKLPLNNDGIKLGRGFDVYNMVRIAGFNIELTTNLSDHLRLRDADKTVTIFHHASFLKGQRQLPFFPDGLVDETLATLSLLFPQGDRNTEKWYNKQESPDELDHEVQECGSPQRRIDKYNYWHDRLVILKEAFDETRPSTLSQWWNDRREGTQWYTLWVAILLTLLFGLIQSIVGALQLYKTYNP</sequence>
<dbReference type="EMBL" id="JBFXLS010000004">
    <property type="protein sequence ID" value="KAL2833321.1"/>
    <property type="molecule type" value="Genomic_DNA"/>
</dbReference>
<proteinExistence type="predicted"/>